<keyword evidence="8" id="KW-1185">Reference proteome</keyword>
<dbReference type="eggNOG" id="KOG2885">
    <property type="taxonomic scope" value="Eukaryota"/>
</dbReference>
<evidence type="ECO:0000256" key="4">
    <source>
        <dbReference type="SAM" id="MobiDB-lite"/>
    </source>
</evidence>
<dbReference type="STRING" id="400682.A0A1X7V2K2"/>
<dbReference type="OrthoDB" id="444809at2759"/>
<protein>
    <recommendedName>
        <fullName evidence="9">Ribosomal RNA-processing protein 14/surfeit locus protein 6 C-terminal domain-containing protein</fullName>
    </recommendedName>
</protein>
<dbReference type="OMA" id="QKKRTDN"/>
<feature type="compositionally biased region" description="Basic and acidic residues" evidence="4">
    <location>
        <begin position="270"/>
        <end position="292"/>
    </location>
</feature>
<dbReference type="GO" id="GO:0003723">
    <property type="term" value="F:RNA binding"/>
    <property type="evidence" value="ECO:0007669"/>
    <property type="project" value="TreeGrafter"/>
</dbReference>
<feature type="compositionally biased region" description="Basic and acidic residues" evidence="4">
    <location>
        <begin position="154"/>
        <end position="164"/>
    </location>
</feature>
<dbReference type="Proteomes" id="UP000007879">
    <property type="component" value="Unassembled WGS sequence"/>
</dbReference>
<dbReference type="EnsemblMetazoa" id="XM_011405089.2">
    <property type="protein sequence ID" value="XP_011403391.1"/>
    <property type="gene ID" value="LOC105312437"/>
</dbReference>
<evidence type="ECO:0000256" key="3">
    <source>
        <dbReference type="ARBA" id="ARBA00023242"/>
    </source>
</evidence>
<reference evidence="7" key="2">
    <citation type="submission" date="2017-05" db="UniProtKB">
        <authorList>
            <consortium name="EnsemblMetazoa"/>
        </authorList>
    </citation>
    <scope>IDENTIFICATION</scope>
</reference>
<reference evidence="8" key="1">
    <citation type="journal article" date="2010" name="Nature">
        <title>The Amphimedon queenslandica genome and the evolution of animal complexity.</title>
        <authorList>
            <person name="Srivastava M."/>
            <person name="Simakov O."/>
            <person name="Chapman J."/>
            <person name="Fahey B."/>
            <person name="Gauthier M.E."/>
            <person name="Mitros T."/>
            <person name="Richards G.S."/>
            <person name="Conaco C."/>
            <person name="Dacre M."/>
            <person name="Hellsten U."/>
            <person name="Larroux C."/>
            <person name="Putnam N.H."/>
            <person name="Stanke M."/>
            <person name="Adamska M."/>
            <person name="Darling A."/>
            <person name="Degnan S.M."/>
            <person name="Oakley T.H."/>
            <person name="Plachetzki D.C."/>
            <person name="Zhai Y."/>
            <person name="Adamski M."/>
            <person name="Calcino A."/>
            <person name="Cummins S.F."/>
            <person name="Goodstein D.M."/>
            <person name="Harris C."/>
            <person name="Jackson D.J."/>
            <person name="Leys S.P."/>
            <person name="Shu S."/>
            <person name="Woodcroft B.J."/>
            <person name="Vervoort M."/>
            <person name="Kosik K.S."/>
            <person name="Manning G."/>
            <person name="Degnan B.M."/>
            <person name="Rokhsar D.S."/>
        </authorList>
    </citation>
    <scope>NUCLEOTIDE SEQUENCE [LARGE SCALE GENOMIC DNA]</scope>
</reference>
<gene>
    <name evidence="7" type="primary">105312437</name>
</gene>
<dbReference type="GO" id="GO:0042274">
    <property type="term" value="P:ribosomal small subunit biogenesis"/>
    <property type="evidence" value="ECO:0007669"/>
    <property type="project" value="TreeGrafter"/>
</dbReference>
<feature type="compositionally biased region" description="Basic and acidic residues" evidence="4">
    <location>
        <begin position="186"/>
        <end position="198"/>
    </location>
</feature>
<evidence type="ECO:0000259" key="5">
    <source>
        <dbReference type="Pfam" id="PF04935"/>
    </source>
</evidence>
<dbReference type="InterPro" id="IPR029188">
    <property type="entry name" value="Rrp14_N"/>
</dbReference>
<name>A0A1X7V2K2_AMPQE</name>
<evidence type="ECO:0000259" key="6">
    <source>
        <dbReference type="Pfam" id="PF15459"/>
    </source>
</evidence>
<dbReference type="EnsemblMetazoa" id="Aqu2.1.34186_001">
    <property type="protein sequence ID" value="Aqu2.1.34186_001"/>
    <property type="gene ID" value="Aqu2.1.34186"/>
</dbReference>
<organism evidence="7">
    <name type="scientific">Amphimedon queenslandica</name>
    <name type="common">Sponge</name>
    <dbReference type="NCBI Taxonomy" id="400682"/>
    <lineage>
        <taxon>Eukaryota</taxon>
        <taxon>Metazoa</taxon>
        <taxon>Porifera</taxon>
        <taxon>Demospongiae</taxon>
        <taxon>Heteroscleromorpha</taxon>
        <taxon>Haplosclerida</taxon>
        <taxon>Niphatidae</taxon>
        <taxon>Amphimedon</taxon>
    </lineage>
</organism>
<feature type="region of interest" description="Disordered" evidence="4">
    <location>
        <begin position="49"/>
        <end position="97"/>
    </location>
</feature>
<dbReference type="InParanoid" id="A0A1X7V2K2"/>
<dbReference type="AlphaFoldDB" id="A0A1X7V2K2"/>
<feature type="region of interest" description="Disordered" evidence="4">
    <location>
        <begin position="123"/>
        <end position="213"/>
    </location>
</feature>
<dbReference type="Pfam" id="PF04935">
    <property type="entry name" value="SURF6"/>
    <property type="match status" value="1"/>
</dbReference>
<dbReference type="InterPro" id="IPR029190">
    <property type="entry name" value="Rrp14/SURF6_C"/>
</dbReference>
<feature type="compositionally biased region" description="Basic and acidic residues" evidence="4">
    <location>
        <begin position="49"/>
        <end position="76"/>
    </location>
</feature>
<evidence type="ECO:0000313" key="7">
    <source>
        <dbReference type="EnsemblMetazoa" id="Aqu2.1.34186_001"/>
    </source>
</evidence>
<feature type="domain" description="Ribosomal RNA-processing protein 14 N-terminal" evidence="6">
    <location>
        <begin position="4"/>
        <end position="62"/>
    </location>
</feature>
<comment type="subcellular location">
    <subcellularLocation>
        <location evidence="1">Nucleus</location>
    </subcellularLocation>
</comment>
<feature type="compositionally biased region" description="Basic residues" evidence="4">
    <location>
        <begin position="293"/>
        <end position="302"/>
    </location>
</feature>
<comment type="similarity">
    <text evidence="2">Belongs to the SURF6 family.</text>
</comment>
<feature type="region of interest" description="Disordered" evidence="4">
    <location>
        <begin position="249"/>
        <end position="328"/>
    </location>
</feature>
<accession>A0A1X7V2K2</accession>
<feature type="domain" description="Ribosomal RNA-processing protein 14/surfeit locus protein 6 C-terminal" evidence="5">
    <location>
        <begin position="126"/>
        <end position="314"/>
    </location>
</feature>
<proteinExistence type="inferred from homology"/>
<dbReference type="GO" id="GO:0005730">
    <property type="term" value="C:nucleolus"/>
    <property type="evidence" value="ECO:0007669"/>
    <property type="project" value="TreeGrafter"/>
</dbReference>
<feature type="compositionally biased region" description="Basic and acidic residues" evidence="4">
    <location>
        <begin position="123"/>
        <end position="134"/>
    </location>
</feature>
<dbReference type="KEGG" id="aqu:105312437"/>
<keyword evidence="3" id="KW-0539">Nucleus</keyword>
<feature type="compositionally biased region" description="Acidic residues" evidence="4">
    <location>
        <begin position="77"/>
        <end position="91"/>
    </location>
</feature>
<feature type="compositionally biased region" description="Basic residues" evidence="4">
    <location>
        <begin position="310"/>
        <end position="328"/>
    </location>
</feature>
<dbReference type="PANTHER" id="PTHR14369">
    <property type="entry name" value="SURFEIT LOCUS PROTEIN 6"/>
    <property type="match status" value="1"/>
</dbReference>
<dbReference type="PANTHER" id="PTHR14369:SF0">
    <property type="entry name" value="SURFEIT LOCUS PROTEIN 6"/>
    <property type="match status" value="1"/>
</dbReference>
<dbReference type="InterPro" id="IPR007019">
    <property type="entry name" value="SURF6"/>
</dbReference>
<evidence type="ECO:0000256" key="1">
    <source>
        <dbReference type="ARBA" id="ARBA00004123"/>
    </source>
</evidence>
<dbReference type="GO" id="GO:0003677">
    <property type="term" value="F:DNA binding"/>
    <property type="evidence" value="ECO:0007669"/>
    <property type="project" value="TreeGrafter"/>
</dbReference>
<evidence type="ECO:0008006" key="9">
    <source>
        <dbReference type="Google" id="ProtNLM"/>
    </source>
</evidence>
<dbReference type="GO" id="GO:0042273">
    <property type="term" value="P:ribosomal large subunit biogenesis"/>
    <property type="evidence" value="ECO:0007669"/>
    <property type="project" value="TreeGrafter"/>
</dbReference>
<sequence length="328" mass="38923">MEARLEQYSSLFSSMIDLIPPNYYLCKEEEFIQSNKYFHKTKKRKEISKESLIKAKKSRLDPSERKTVEEIKREMEEEKMETEKDEGESNEVSESSLKLNLESIESVPLSELRERLSLKIKDCQFKRKMKEPATKTKKGKGKESDKKVKKKKKDKEGKVEDRKSISQTLKPPKTETESGQVLFNKFEFRNLESSNEPRQKKKRKKESTEQLLVKAKERERKLCDLTETDPEKGKELKEKIKWRQAMMKAQGVKEKTDSQLLEKTLKKEKKLKEKSQKKWKERLESQKEVKEKKQAKRQKHIKERIDAKKAKNSKKKRPKGMKKVVLRS</sequence>
<evidence type="ECO:0000256" key="2">
    <source>
        <dbReference type="ARBA" id="ARBA00005904"/>
    </source>
</evidence>
<evidence type="ECO:0000313" key="8">
    <source>
        <dbReference type="Proteomes" id="UP000007879"/>
    </source>
</evidence>
<dbReference type="Pfam" id="PF15459">
    <property type="entry name" value="RRP14"/>
    <property type="match status" value="1"/>
</dbReference>